<dbReference type="Proteomes" id="UP000324222">
    <property type="component" value="Unassembled WGS sequence"/>
</dbReference>
<protein>
    <submittedName>
        <fullName evidence="1">Uncharacterized protein</fullName>
    </submittedName>
</protein>
<evidence type="ECO:0000313" key="1">
    <source>
        <dbReference type="EMBL" id="MPC51860.1"/>
    </source>
</evidence>
<name>A0A5B7FVV9_PORTR</name>
<accession>A0A5B7FVV9</accession>
<comment type="caution">
    <text evidence="1">The sequence shown here is derived from an EMBL/GenBank/DDBJ whole genome shotgun (WGS) entry which is preliminary data.</text>
</comment>
<dbReference type="AlphaFoldDB" id="A0A5B7FVV9"/>
<dbReference type="EMBL" id="VSRR010010462">
    <property type="protein sequence ID" value="MPC51860.1"/>
    <property type="molecule type" value="Genomic_DNA"/>
</dbReference>
<organism evidence="1 2">
    <name type="scientific">Portunus trituberculatus</name>
    <name type="common">Swimming crab</name>
    <name type="synonym">Neptunus trituberculatus</name>
    <dbReference type="NCBI Taxonomy" id="210409"/>
    <lineage>
        <taxon>Eukaryota</taxon>
        <taxon>Metazoa</taxon>
        <taxon>Ecdysozoa</taxon>
        <taxon>Arthropoda</taxon>
        <taxon>Crustacea</taxon>
        <taxon>Multicrustacea</taxon>
        <taxon>Malacostraca</taxon>
        <taxon>Eumalacostraca</taxon>
        <taxon>Eucarida</taxon>
        <taxon>Decapoda</taxon>
        <taxon>Pleocyemata</taxon>
        <taxon>Brachyura</taxon>
        <taxon>Eubrachyura</taxon>
        <taxon>Portunoidea</taxon>
        <taxon>Portunidae</taxon>
        <taxon>Portuninae</taxon>
        <taxon>Portunus</taxon>
    </lineage>
</organism>
<sequence>MKTIWNIKKFKFKTNFNIRTEKESLPSNNTILANHSDMSGCPSQNYSTKINDHQKYLKIRTNLKCYFNSELLMQCSTKHVLGKQVPSFSTMVTANMEAPGSVFQVMVAGTKFSMVLSPISIII</sequence>
<evidence type="ECO:0000313" key="2">
    <source>
        <dbReference type="Proteomes" id="UP000324222"/>
    </source>
</evidence>
<gene>
    <name evidence="1" type="ORF">E2C01_045714</name>
</gene>
<proteinExistence type="predicted"/>
<keyword evidence="2" id="KW-1185">Reference proteome</keyword>
<reference evidence="1 2" key="1">
    <citation type="submission" date="2019-05" db="EMBL/GenBank/DDBJ databases">
        <title>Another draft genome of Portunus trituberculatus and its Hox gene families provides insights of decapod evolution.</title>
        <authorList>
            <person name="Jeong J.-H."/>
            <person name="Song I."/>
            <person name="Kim S."/>
            <person name="Choi T."/>
            <person name="Kim D."/>
            <person name="Ryu S."/>
            <person name="Kim W."/>
        </authorList>
    </citation>
    <scope>NUCLEOTIDE SEQUENCE [LARGE SCALE GENOMIC DNA]</scope>
    <source>
        <tissue evidence="1">Muscle</tissue>
    </source>
</reference>